<dbReference type="AlphaFoldDB" id="A0A1A9ZUH9"/>
<dbReference type="EnsemblMetazoa" id="GPAI025507-RA">
    <property type="protein sequence ID" value="GPAI025507-PA"/>
    <property type="gene ID" value="GPAI025507"/>
</dbReference>
<evidence type="ECO:0000313" key="3">
    <source>
        <dbReference type="EnsemblMetazoa" id="GPAI025507-PA"/>
    </source>
</evidence>
<feature type="transmembrane region" description="Helical" evidence="1">
    <location>
        <begin position="100"/>
        <end position="125"/>
    </location>
</feature>
<organism evidence="3 4">
    <name type="scientific">Glossina pallidipes</name>
    <name type="common">Tsetse fly</name>
    <dbReference type="NCBI Taxonomy" id="7398"/>
    <lineage>
        <taxon>Eukaryota</taxon>
        <taxon>Metazoa</taxon>
        <taxon>Ecdysozoa</taxon>
        <taxon>Arthropoda</taxon>
        <taxon>Hexapoda</taxon>
        <taxon>Insecta</taxon>
        <taxon>Pterygota</taxon>
        <taxon>Neoptera</taxon>
        <taxon>Endopterygota</taxon>
        <taxon>Diptera</taxon>
        <taxon>Brachycera</taxon>
        <taxon>Muscomorpha</taxon>
        <taxon>Hippoboscoidea</taxon>
        <taxon>Glossinidae</taxon>
        <taxon>Glossina</taxon>
    </lineage>
</organism>
<reference evidence="3" key="2">
    <citation type="submission" date="2020-05" db="UniProtKB">
        <authorList>
            <consortium name="EnsemblMetazoa"/>
        </authorList>
    </citation>
    <scope>IDENTIFICATION</scope>
    <source>
        <strain evidence="3">IAEA</strain>
    </source>
</reference>
<proteinExistence type="predicted"/>
<keyword evidence="1" id="KW-1133">Transmembrane helix</keyword>
<dbReference type="VEuPathDB" id="VectorBase:GPAI025507"/>
<feature type="chain" id="PRO_5008403219" evidence="2">
    <location>
        <begin position="23"/>
        <end position="294"/>
    </location>
</feature>
<keyword evidence="4" id="KW-1185">Reference proteome</keyword>
<accession>A0A1A9ZUH9</accession>
<reference evidence="4" key="1">
    <citation type="submission" date="2014-03" db="EMBL/GenBank/DDBJ databases">
        <authorList>
            <person name="Aksoy S."/>
            <person name="Warren W."/>
            <person name="Wilson R.K."/>
        </authorList>
    </citation>
    <scope>NUCLEOTIDE SEQUENCE [LARGE SCALE GENOMIC DNA]</scope>
    <source>
        <strain evidence="4">IAEA</strain>
    </source>
</reference>
<evidence type="ECO:0000256" key="1">
    <source>
        <dbReference type="SAM" id="Phobius"/>
    </source>
</evidence>
<sequence length="294" mass="34837">METLCQLLFCGLELFRLWVNWFCQIMDCCIELLRPDGFLWELIKHFTFPETGLMSPSIAARMRFQRLQTDDIYALFMDIINDCVPKARKYIKEWDKSFKLLQILFSFLGIMFLGISFFFTVYIYYTRKRLDEEIDHMHEIFKAEKRMQAAAKRSLLMAQEELRHLKVNNNLVQCEELQTFDGTSKLLLKVASKLQLLDNITSNKMQTTGRLYRLQDQELKFKHVFKTQVTNIALRFLGKYPRKLHLLVVFEKRVSANKSTPISSQQKQNRKNSLTITKTYKIFEFFPRTSSSAV</sequence>
<evidence type="ECO:0000256" key="2">
    <source>
        <dbReference type="SAM" id="SignalP"/>
    </source>
</evidence>
<keyword evidence="1" id="KW-0812">Transmembrane</keyword>
<dbReference type="Proteomes" id="UP000092445">
    <property type="component" value="Unassembled WGS sequence"/>
</dbReference>
<feature type="signal peptide" evidence="2">
    <location>
        <begin position="1"/>
        <end position="22"/>
    </location>
</feature>
<keyword evidence="1" id="KW-0472">Membrane</keyword>
<keyword evidence="2" id="KW-0732">Signal</keyword>
<evidence type="ECO:0000313" key="4">
    <source>
        <dbReference type="Proteomes" id="UP000092445"/>
    </source>
</evidence>
<protein>
    <submittedName>
        <fullName evidence="3">Uncharacterized protein</fullName>
    </submittedName>
</protein>
<name>A0A1A9ZUH9_GLOPL</name>